<evidence type="ECO:0000256" key="7">
    <source>
        <dbReference type="ARBA" id="ARBA00022842"/>
    </source>
</evidence>
<gene>
    <name evidence="10" type="primary">folP1_2</name>
    <name evidence="10" type="ORF">GALL_452800</name>
</gene>
<evidence type="ECO:0000256" key="1">
    <source>
        <dbReference type="ARBA" id="ARBA00000012"/>
    </source>
</evidence>
<evidence type="ECO:0000313" key="10">
    <source>
        <dbReference type="EMBL" id="OIQ73084.1"/>
    </source>
</evidence>
<dbReference type="PANTHER" id="PTHR20941">
    <property type="entry name" value="FOLATE SYNTHESIS PROTEINS"/>
    <property type="match status" value="1"/>
</dbReference>
<dbReference type="PANTHER" id="PTHR20941:SF1">
    <property type="entry name" value="FOLIC ACID SYNTHESIS PROTEIN FOL1"/>
    <property type="match status" value="1"/>
</dbReference>
<evidence type="ECO:0000256" key="3">
    <source>
        <dbReference type="ARBA" id="ARBA00004763"/>
    </source>
</evidence>
<feature type="domain" description="Pterin-binding" evidence="9">
    <location>
        <begin position="19"/>
        <end position="276"/>
    </location>
</feature>
<dbReference type="PROSITE" id="PS00793">
    <property type="entry name" value="DHPS_2"/>
    <property type="match status" value="1"/>
</dbReference>
<organism evidence="10">
    <name type="scientific">mine drainage metagenome</name>
    <dbReference type="NCBI Taxonomy" id="410659"/>
    <lineage>
        <taxon>unclassified sequences</taxon>
        <taxon>metagenomes</taxon>
        <taxon>ecological metagenomes</taxon>
    </lineage>
</organism>
<dbReference type="PROSITE" id="PS50972">
    <property type="entry name" value="PTERIN_BINDING"/>
    <property type="match status" value="1"/>
</dbReference>
<comment type="cofactor">
    <cofactor evidence="2">
        <name>Mg(2+)</name>
        <dbReference type="ChEBI" id="CHEBI:18420"/>
    </cofactor>
</comment>
<sequence>MSAMRILGLPDQLNELDRTLVMGIINVTTDSFSDGGRHLELDDALRRARTMMIEGADIIDIGGESTRPGAERVSEQVERDRVIPLLREMVDLGAIVSVDTMRAAIAEEAISAGAAVINDVSGGLADPVMGEVIAAARVPFVAMHWRGHSERMQTFAQYKNVTHEVRDELAARVDGLVMQGVELEQIIIDPGLGFAKTPAHNWELLHNFKLLKDLNLPILVGASRKRFLGELLSAEGVDRALDERDDATVALTALAAHAGAWCVRVHEVRGNRDAVEVARGWRAKL</sequence>
<dbReference type="InterPro" id="IPR011005">
    <property type="entry name" value="Dihydropteroate_synth-like_sf"/>
</dbReference>
<dbReference type="PROSITE" id="PS00792">
    <property type="entry name" value="DHPS_1"/>
    <property type="match status" value="1"/>
</dbReference>
<comment type="caution">
    <text evidence="10">The sequence shown here is derived from an EMBL/GenBank/DDBJ whole genome shotgun (WGS) entry which is preliminary data.</text>
</comment>
<keyword evidence="5 10" id="KW-0808">Transferase</keyword>
<dbReference type="GO" id="GO:0005829">
    <property type="term" value="C:cytosol"/>
    <property type="evidence" value="ECO:0007669"/>
    <property type="project" value="TreeGrafter"/>
</dbReference>
<comment type="pathway">
    <text evidence="3">Cofactor biosynthesis; tetrahydrofolate biosynthesis; 7,8-dihydrofolate from 2-amino-4-hydroxy-6-hydroxymethyl-7,8-dihydropteridine diphosphate and 4-aminobenzoate: step 1/2.</text>
</comment>
<evidence type="ECO:0000256" key="4">
    <source>
        <dbReference type="ARBA" id="ARBA00012458"/>
    </source>
</evidence>
<dbReference type="InterPro" id="IPR000489">
    <property type="entry name" value="Pterin-binding_dom"/>
</dbReference>
<dbReference type="AlphaFoldDB" id="A0A1J5PZQ2"/>
<dbReference type="GO" id="GO:0046654">
    <property type="term" value="P:tetrahydrofolate biosynthetic process"/>
    <property type="evidence" value="ECO:0007669"/>
    <property type="project" value="TreeGrafter"/>
</dbReference>
<dbReference type="NCBIfam" id="TIGR01496">
    <property type="entry name" value="DHPS"/>
    <property type="match status" value="1"/>
</dbReference>
<name>A0A1J5PZQ2_9ZZZZ</name>
<dbReference type="GO" id="GO:0046872">
    <property type="term" value="F:metal ion binding"/>
    <property type="evidence" value="ECO:0007669"/>
    <property type="project" value="UniProtKB-KW"/>
</dbReference>
<keyword evidence="6" id="KW-0479">Metal-binding</keyword>
<dbReference type="EMBL" id="MLJW01003008">
    <property type="protein sequence ID" value="OIQ73084.1"/>
    <property type="molecule type" value="Genomic_DNA"/>
</dbReference>
<dbReference type="GO" id="GO:0046656">
    <property type="term" value="P:folic acid biosynthetic process"/>
    <property type="evidence" value="ECO:0007669"/>
    <property type="project" value="UniProtKB-KW"/>
</dbReference>
<dbReference type="FunFam" id="3.20.20.20:FF:000006">
    <property type="entry name" value="Dihydropteroate synthase"/>
    <property type="match status" value="1"/>
</dbReference>
<dbReference type="InterPro" id="IPR006390">
    <property type="entry name" value="DHP_synth_dom"/>
</dbReference>
<evidence type="ECO:0000259" key="9">
    <source>
        <dbReference type="PROSITE" id="PS50972"/>
    </source>
</evidence>
<dbReference type="GO" id="GO:0004156">
    <property type="term" value="F:dihydropteroate synthase activity"/>
    <property type="evidence" value="ECO:0007669"/>
    <property type="project" value="UniProtKB-EC"/>
</dbReference>
<keyword evidence="8" id="KW-0289">Folate biosynthesis</keyword>
<evidence type="ECO:0000256" key="2">
    <source>
        <dbReference type="ARBA" id="ARBA00001946"/>
    </source>
</evidence>
<proteinExistence type="predicted"/>
<dbReference type="Pfam" id="PF00809">
    <property type="entry name" value="Pterin_bind"/>
    <property type="match status" value="1"/>
</dbReference>
<dbReference type="CDD" id="cd00739">
    <property type="entry name" value="DHPS"/>
    <property type="match status" value="1"/>
</dbReference>
<dbReference type="Gene3D" id="3.20.20.20">
    <property type="entry name" value="Dihydropteroate synthase-like"/>
    <property type="match status" value="1"/>
</dbReference>
<protein>
    <recommendedName>
        <fullName evidence="4">dihydropteroate synthase</fullName>
        <ecNumber evidence="4">2.5.1.15</ecNumber>
    </recommendedName>
</protein>
<evidence type="ECO:0000256" key="8">
    <source>
        <dbReference type="ARBA" id="ARBA00022909"/>
    </source>
</evidence>
<keyword evidence="7" id="KW-0460">Magnesium</keyword>
<evidence type="ECO:0000256" key="6">
    <source>
        <dbReference type="ARBA" id="ARBA00022723"/>
    </source>
</evidence>
<dbReference type="SUPFAM" id="SSF51717">
    <property type="entry name" value="Dihydropteroate synthetase-like"/>
    <property type="match status" value="1"/>
</dbReference>
<comment type="catalytic activity">
    <reaction evidence="1">
        <text>(7,8-dihydropterin-6-yl)methyl diphosphate + 4-aminobenzoate = 7,8-dihydropteroate + diphosphate</text>
        <dbReference type="Rhea" id="RHEA:19949"/>
        <dbReference type="ChEBI" id="CHEBI:17836"/>
        <dbReference type="ChEBI" id="CHEBI:17839"/>
        <dbReference type="ChEBI" id="CHEBI:33019"/>
        <dbReference type="ChEBI" id="CHEBI:72950"/>
        <dbReference type="EC" id="2.5.1.15"/>
    </reaction>
</comment>
<accession>A0A1J5PZQ2</accession>
<evidence type="ECO:0000256" key="5">
    <source>
        <dbReference type="ARBA" id="ARBA00022679"/>
    </source>
</evidence>
<dbReference type="InterPro" id="IPR045031">
    <property type="entry name" value="DHP_synth-like"/>
</dbReference>
<dbReference type="EC" id="2.5.1.15" evidence="4"/>
<reference evidence="10" key="1">
    <citation type="submission" date="2016-10" db="EMBL/GenBank/DDBJ databases">
        <title>Sequence of Gallionella enrichment culture.</title>
        <authorList>
            <person name="Poehlein A."/>
            <person name="Muehling M."/>
            <person name="Daniel R."/>
        </authorList>
    </citation>
    <scope>NUCLEOTIDE SEQUENCE</scope>
</reference>